<proteinExistence type="predicted"/>
<dbReference type="EMBL" id="JAQNDL010000003">
    <property type="protein sequence ID" value="MDC0721783.1"/>
    <property type="molecule type" value="Genomic_DNA"/>
</dbReference>
<name>A0ABT5E8L1_9BACT</name>
<dbReference type="RefSeq" id="WP_272090290.1">
    <property type="nucleotide sequence ID" value="NZ_JAQNDL010000003.1"/>
</dbReference>
<comment type="caution">
    <text evidence="1">The sequence shown here is derived from an EMBL/GenBank/DDBJ whole genome shotgun (WGS) entry which is preliminary data.</text>
</comment>
<protein>
    <submittedName>
        <fullName evidence="1">Uncharacterized protein</fullName>
    </submittedName>
</protein>
<evidence type="ECO:0000313" key="1">
    <source>
        <dbReference type="EMBL" id="MDC0721783.1"/>
    </source>
</evidence>
<dbReference type="Proteomes" id="UP001221686">
    <property type="component" value="Unassembled WGS sequence"/>
</dbReference>
<accession>A0ABT5E8L1</accession>
<sequence length="171" mass="19283">MLQQALPPKGSPRTRLAEFLAKNAIEDIAMSSADDEFGEEAEPAPPVNREQFFEWRSPRFGAANPEPLSNPVWSWLVHARLKAWEADRRFAAQEPEGPCWCFDRFGQSATELPDGRTIYVAGVHEDPSDPGFHRYNDVVVRHPDDRCEIFGYPRDATRRRSSKARAAAASS</sequence>
<reference evidence="1 2" key="1">
    <citation type="submission" date="2022-11" db="EMBL/GenBank/DDBJ databases">
        <title>Minimal conservation of predation-associated metabolite biosynthetic gene clusters underscores biosynthetic potential of Myxococcota including descriptions for ten novel species: Archangium lansinium sp. nov., Myxococcus landrumus sp. nov., Nannocystis bai.</title>
        <authorList>
            <person name="Ahearne A."/>
            <person name="Stevens C."/>
            <person name="Dowd S."/>
        </authorList>
    </citation>
    <scope>NUCLEOTIDE SEQUENCE [LARGE SCALE GENOMIC DNA]</scope>
    <source>
        <strain evidence="1 2">BB15-2</strain>
    </source>
</reference>
<evidence type="ECO:0000313" key="2">
    <source>
        <dbReference type="Proteomes" id="UP001221686"/>
    </source>
</evidence>
<organism evidence="1 2">
    <name type="scientific">Nannocystis bainbridge</name>
    <dbReference type="NCBI Taxonomy" id="2995303"/>
    <lineage>
        <taxon>Bacteria</taxon>
        <taxon>Pseudomonadati</taxon>
        <taxon>Myxococcota</taxon>
        <taxon>Polyangia</taxon>
        <taxon>Nannocystales</taxon>
        <taxon>Nannocystaceae</taxon>
        <taxon>Nannocystis</taxon>
    </lineage>
</organism>
<gene>
    <name evidence="1" type="ORF">POL25_33045</name>
</gene>
<keyword evidence="2" id="KW-1185">Reference proteome</keyword>